<feature type="transmembrane region" description="Helical" evidence="9">
    <location>
        <begin position="122"/>
        <end position="146"/>
    </location>
</feature>
<dbReference type="AlphaFoldDB" id="A0A0V8GJZ2"/>
<keyword evidence="4 9" id="KW-0812">Transmembrane</keyword>
<accession>A0A0V8GJZ2</accession>
<evidence type="ECO:0000313" key="13">
    <source>
        <dbReference type="Proteomes" id="UP000053797"/>
    </source>
</evidence>
<reference evidence="12 13" key="1">
    <citation type="journal article" date="2015" name="Int. J. Syst. Evol. Microbiol.">
        <title>Exiguobacterium enclense sp. nov., isolated from sediment.</title>
        <authorList>
            <person name="Dastager S.G."/>
            <person name="Mawlankar R."/>
            <person name="Sonalkar V.V."/>
            <person name="Thorat M.N."/>
            <person name="Mual P."/>
            <person name="Verma A."/>
            <person name="Krishnamurthi S."/>
            <person name="Tang S.K."/>
            <person name="Li W.J."/>
        </authorList>
    </citation>
    <scope>NUCLEOTIDE SEQUENCE [LARGE SCALE GENOMIC DNA]</scope>
    <source>
        <strain evidence="12 13">NIO-1109</strain>
    </source>
</reference>
<evidence type="ECO:0000256" key="7">
    <source>
        <dbReference type="ARBA" id="ARBA00022989"/>
    </source>
</evidence>
<evidence type="ECO:0000256" key="3">
    <source>
        <dbReference type="ARBA" id="ARBA00022670"/>
    </source>
</evidence>
<dbReference type="OrthoDB" id="9810259at2"/>
<name>A0A0V8GJZ2_9BACL</name>
<keyword evidence="6 9" id="KW-0378">Hydrolase</keyword>
<evidence type="ECO:0000256" key="11">
    <source>
        <dbReference type="RuleBase" id="RU004181"/>
    </source>
</evidence>
<comment type="caution">
    <text evidence="9">Lacks conserved residue(s) required for the propagation of feature annotation.</text>
</comment>
<feature type="transmembrane region" description="Helical" evidence="9">
    <location>
        <begin position="58"/>
        <end position="77"/>
    </location>
</feature>
<feature type="active site" evidence="9">
    <location>
        <position position="112"/>
    </location>
</feature>
<dbReference type="Pfam" id="PF01252">
    <property type="entry name" value="Peptidase_A8"/>
    <property type="match status" value="1"/>
</dbReference>
<dbReference type="PRINTS" id="PR00781">
    <property type="entry name" value="LIPOSIGPTASE"/>
</dbReference>
<dbReference type="NCBIfam" id="TIGR00077">
    <property type="entry name" value="lspA"/>
    <property type="match status" value="1"/>
</dbReference>
<evidence type="ECO:0000256" key="5">
    <source>
        <dbReference type="ARBA" id="ARBA00022750"/>
    </source>
</evidence>
<dbReference type="GO" id="GO:0004190">
    <property type="term" value="F:aspartic-type endopeptidase activity"/>
    <property type="evidence" value="ECO:0007669"/>
    <property type="project" value="UniProtKB-UniRule"/>
</dbReference>
<evidence type="ECO:0000256" key="1">
    <source>
        <dbReference type="ARBA" id="ARBA00006139"/>
    </source>
</evidence>
<dbReference type="UniPathway" id="UPA00665"/>
<organism evidence="12 13">
    <name type="scientific">Exiguobacterium indicum</name>
    <dbReference type="NCBI Taxonomy" id="296995"/>
    <lineage>
        <taxon>Bacteria</taxon>
        <taxon>Bacillati</taxon>
        <taxon>Bacillota</taxon>
        <taxon>Bacilli</taxon>
        <taxon>Bacillales</taxon>
        <taxon>Bacillales Family XII. Incertae Sedis</taxon>
        <taxon>Exiguobacterium</taxon>
    </lineage>
</organism>
<dbReference type="RefSeq" id="WP_058264788.1">
    <property type="nucleotide sequence ID" value="NZ_FMYN01000001.1"/>
</dbReference>
<keyword evidence="8 9" id="KW-0472">Membrane</keyword>
<dbReference type="Proteomes" id="UP000053797">
    <property type="component" value="Unassembled WGS sequence"/>
</dbReference>
<feature type="transmembrane region" description="Helical" evidence="9">
    <location>
        <begin position="84"/>
        <end position="102"/>
    </location>
</feature>
<evidence type="ECO:0000256" key="2">
    <source>
        <dbReference type="ARBA" id="ARBA00022475"/>
    </source>
</evidence>
<evidence type="ECO:0000256" key="8">
    <source>
        <dbReference type="ARBA" id="ARBA00023136"/>
    </source>
</evidence>
<comment type="caution">
    <text evidence="12">The sequence shown here is derived from an EMBL/GenBank/DDBJ whole genome shotgun (WGS) entry which is preliminary data.</text>
</comment>
<keyword evidence="2 9" id="KW-1003">Cell membrane</keyword>
<comment type="similarity">
    <text evidence="1 9 11">Belongs to the peptidase A8 family.</text>
</comment>
<evidence type="ECO:0000256" key="6">
    <source>
        <dbReference type="ARBA" id="ARBA00022801"/>
    </source>
</evidence>
<keyword evidence="5 9" id="KW-0064">Aspartyl protease</keyword>
<dbReference type="EC" id="3.4.23.36" evidence="9"/>
<proteinExistence type="inferred from homology"/>
<comment type="pathway">
    <text evidence="9">Protein modification; lipoprotein biosynthesis (signal peptide cleavage).</text>
</comment>
<sequence>MWLYLGIAALLVGIDQLTKWIVVQNMTIGQAITVIPDFFYLNSYRNRGAAWGMLEGKFGFFFIVTVVVVIGLIYFLYKEGTKNKVFAWSIALLLSGAIGNFIDRMARGEVVDFFHFFPFGYNFPIFNVADVCLTFGVIMMLISVMFEERLTKKGTMDK</sequence>
<comment type="function">
    <text evidence="9 10">This protein specifically catalyzes the removal of signal peptides from prolipoproteins.</text>
</comment>
<keyword evidence="7 9" id="KW-1133">Transmembrane helix</keyword>
<dbReference type="GO" id="GO:0006508">
    <property type="term" value="P:proteolysis"/>
    <property type="evidence" value="ECO:0007669"/>
    <property type="project" value="UniProtKB-KW"/>
</dbReference>
<comment type="catalytic activity">
    <reaction evidence="9 10">
        <text>Release of signal peptides from bacterial membrane prolipoproteins. Hydrolyzes -Xaa-Yaa-Zaa-|-(S,diacylglyceryl)Cys-, in which Xaa is hydrophobic (preferably Leu), and Yaa (Ala or Ser) and Zaa (Gly or Ala) have small, neutral side chains.</text>
        <dbReference type="EC" id="3.4.23.36"/>
    </reaction>
</comment>
<evidence type="ECO:0000256" key="9">
    <source>
        <dbReference type="HAMAP-Rule" id="MF_00161"/>
    </source>
</evidence>
<dbReference type="InterPro" id="IPR001872">
    <property type="entry name" value="Peptidase_A8"/>
</dbReference>
<feature type="active site" evidence="9">
    <location>
        <position position="130"/>
    </location>
</feature>
<evidence type="ECO:0000256" key="10">
    <source>
        <dbReference type="RuleBase" id="RU000594"/>
    </source>
</evidence>
<evidence type="ECO:0000313" key="12">
    <source>
        <dbReference type="EMBL" id="KSU50569.1"/>
    </source>
</evidence>
<dbReference type="PANTHER" id="PTHR33695:SF1">
    <property type="entry name" value="LIPOPROTEIN SIGNAL PEPTIDASE"/>
    <property type="match status" value="1"/>
</dbReference>
<comment type="subcellular location">
    <subcellularLocation>
        <location evidence="9">Cell membrane</location>
        <topology evidence="9">Multi-pass membrane protein</topology>
    </subcellularLocation>
</comment>
<evidence type="ECO:0000256" key="4">
    <source>
        <dbReference type="ARBA" id="ARBA00022692"/>
    </source>
</evidence>
<dbReference type="EMBL" id="LNQL01000001">
    <property type="protein sequence ID" value="KSU50569.1"/>
    <property type="molecule type" value="Genomic_DNA"/>
</dbReference>
<dbReference type="PROSITE" id="PS00855">
    <property type="entry name" value="SPASE_II"/>
    <property type="match status" value="1"/>
</dbReference>
<protein>
    <recommendedName>
        <fullName evidence="9">Lipoprotein signal peptidase</fullName>
        <ecNumber evidence="9">3.4.23.36</ecNumber>
    </recommendedName>
    <alternativeName>
        <fullName evidence="9">Prolipoprotein signal peptidase</fullName>
    </alternativeName>
    <alternativeName>
        <fullName evidence="9">Signal peptidase II</fullName>
        <shortName evidence="9">SPase II</shortName>
    </alternativeName>
</protein>
<dbReference type="PANTHER" id="PTHR33695">
    <property type="entry name" value="LIPOPROTEIN SIGNAL PEPTIDASE"/>
    <property type="match status" value="1"/>
</dbReference>
<gene>
    <name evidence="9" type="primary">lspA</name>
    <name evidence="12" type="ORF">AS033_04090</name>
</gene>
<dbReference type="HAMAP" id="MF_00161">
    <property type="entry name" value="LspA"/>
    <property type="match status" value="1"/>
</dbReference>
<dbReference type="GO" id="GO:0005886">
    <property type="term" value="C:plasma membrane"/>
    <property type="evidence" value="ECO:0007669"/>
    <property type="project" value="UniProtKB-SubCell"/>
</dbReference>
<keyword evidence="3 9" id="KW-0645">Protease</keyword>